<accession>A0A8S2S6Y8</accession>
<keyword evidence="1" id="KW-0653">Protein transport</keyword>
<proteinExistence type="inferred from homology"/>
<dbReference type="InterPro" id="IPR037364">
    <property type="entry name" value="Sec23"/>
</dbReference>
<dbReference type="Gene3D" id="1.20.120.730">
    <property type="entry name" value="Sec23/Sec24 helical domain"/>
    <property type="match status" value="1"/>
</dbReference>
<keyword evidence="1" id="KW-0256">Endoplasmic reticulum</keyword>
<comment type="caution">
    <text evidence="2">The sequence shown here is derived from an EMBL/GenBank/DDBJ whole genome shotgun (WGS) entry which is preliminary data.</text>
</comment>
<comment type="subcellular location">
    <subcellularLocation>
        <location evidence="1">Cytoplasmic vesicle</location>
        <location evidence="1">COPII-coated vesicle membrane</location>
        <topology evidence="1">Peripheral membrane protein</topology>
        <orientation evidence="1">Cytoplasmic side</orientation>
    </subcellularLocation>
    <subcellularLocation>
        <location evidence="1">Endoplasmic reticulum membrane</location>
        <topology evidence="1">Peripheral membrane protein</topology>
        <orientation evidence="1">Cytoplasmic side</orientation>
    </subcellularLocation>
</comment>
<evidence type="ECO:0000256" key="1">
    <source>
        <dbReference type="RuleBase" id="RU365030"/>
    </source>
</evidence>
<dbReference type="GO" id="GO:0005096">
    <property type="term" value="F:GTPase activator activity"/>
    <property type="evidence" value="ECO:0007669"/>
    <property type="project" value="TreeGrafter"/>
</dbReference>
<evidence type="ECO:0000313" key="2">
    <source>
        <dbReference type="EMBL" id="CAF4202028.1"/>
    </source>
</evidence>
<keyword evidence="1" id="KW-0931">ER-Golgi transport</keyword>
<dbReference type="PANTHER" id="PTHR11141:SF0">
    <property type="entry name" value="PROTEIN TRANSPORT PROTEIN SEC23"/>
    <property type="match status" value="1"/>
</dbReference>
<dbReference type="GO" id="GO:0090110">
    <property type="term" value="P:COPII-coated vesicle cargo loading"/>
    <property type="evidence" value="ECO:0007669"/>
    <property type="project" value="TreeGrafter"/>
</dbReference>
<keyword evidence="1" id="KW-0479">Metal-binding</keyword>
<comment type="similarity">
    <text evidence="1">Belongs to the SEC23/SEC24 family. SEC23 subfamily.</text>
</comment>
<keyword evidence="1" id="KW-0963">Cytoplasm</keyword>
<comment type="function">
    <text evidence="1">Component of the coat protein complex II (COPII) which promotes the formation of transport vesicles from the endoplasmic reticulum (ER). The coat has two main functions, the physical deformation of the endoplasmic reticulum membrane into vesicles and the selection of cargo molecules.</text>
</comment>
<dbReference type="PANTHER" id="PTHR11141">
    <property type="entry name" value="PROTEIN TRANSPORT PROTEIN SEC23"/>
    <property type="match status" value="1"/>
</dbReference>
<protein>
    <recommendedName>
        <fullName evidence="1">Protein transport protein SEC23</fullName>
    </recommendedName>
</protein>
<dbReference type="GO" id="GO:0030127">
    <property type="term" value="C:COPII vesicle coat"/>
    <property type="evidence" value="ECO:0007669"/>
    <property type="project" value="InterPro"/>
</dbReference>
<dbReference type="GO" id="GO:0046872">
    <property type="term" value="F:metal ion binding"/>
    <property type="evidence" value="ECO:0007669"/>
    <property type="project" value="UniProtKB-KW"/>
</dbReference>
<sequence length="44" mass="4945">MPTIAASFDQECASVAMARIAVYRADTEEGSDVLRWLDKMLIRL</sequence>
<dbReference type="AlphaFoldDB" id="A0A8S2S6Y8"/>
<name>A0A8S2S6Y8_9BILA</name>
<dbReference type="GO" id="GO:0006886">
    <property type="term" value="P:intracellular protein transport"/>
    <property type="evidence" value="ECO:0007669"/>
    <property type="project" value="InterPro"/>
</dbReference>
<evidence type="ECO:0000313" key="3">
    <source>
        <dbReference type="Proteomes" id="UP000676336"/>
    </source>
</evidence>
<organism evidence="2 3">
    <name type="scientific">Rotaria magnacalcarata</name>
    <dbReference type="NCBI Taxonomy" id="392030"/>
    <lineage>
        <taxon>Eukaryota</taxon>
        <taxon>Metazoa</taxon>
        <taxon>Spiralia</taxon>
        <taxon>Gnathifera</taxon>
        <taxon>Rotifera</taxon>
        <taxon>Eurotatoria</taxon>
        <taxon>Bdelloidea</taxon>
        <taxon>Philodinida</taxon>
        <taxon>Philodinidae</taxon>
        <taxon>Rotaria</taxon>
    </lineage>
</organism>
<dbReference type="EMBL" id="CAJOBI010018718">
    <property type="protein sequence ID" value="CAF4202028.1"/>
    <property type="molecule type" value="Genomic_DNA"/>
</dbReference>
<dbReference type="Proteomes" id="UP000676336">
    <property type="component" value="Unassembled WGS sequence"/>
</dbReference>
<dbReference type="InterPro" id="IPR036175">
    <property type="entry name" value="Sec23/24_helical_dom_sf"/>
</dbReference>
<keyword evidence="1" id="KW-0968">Cytoplasmic vesicle</keyword>
<feature type="non-terminal residue" evidence="2">
    <location>
        <position position="44"/>
    </location>
</feature>
<keyword evidence="1" id="KW-0472">Membrane</keyword>
<dbReference type="GO" id="GO:0070971">
    <property type="term" value="C:endoplasmic reticulum exit site"/>
    <property type="evidence" value="ECO:0007669"/>
    <property type="project" value="TreeGrafter"/>
</dbReference>
<reference evidence="2" key="1">
    <citation type="submission" date="2021-02" db="EMBL/GenBank/DDBJ databases">
        <authorList>
            <person name="Nowell W R."/>
        </authorList>
    </citation>
    <scope>NUCLEOTIDE SEQUENCE</scope>
</reference>
<keyword evidence="1" id="KW-0862">Zinc</keyword>
<dbReference type="GO" id="GO:0005789">
    <property type="term" value="C:endoplasmic reticulum membrane"/>
    <property type="evidence" value="ECO:0007669"/>
    <property type="project" value="UniProtKB-SubCell"/>
</dbReference>
<keyword evidence="1" id="KW-0813">Transport</keyword>
<gene>
    <name evidence="2" type="ORF">SMN809_LOCUS21934</name>
</gene>
<dbReference type="SUPFAM" id="SSF81811">
    <property type="entry name" value="Helical domain of Sec23/24"/>
    <property type="match status" value="1"/>
</dbReference>